<sequence length="1332" mass="142942">MEAVMAHSKFYHKGVMNYETFNGAVYCTAHIPKTTSVMTPGGTGSSGRRASEELQFLTAHMAPPVPVTTIAPTSESVLSPRSPFDPASQRANLVKAVSSSEGELSRAGGGGGSNGPLVAFGSKPRLAKAMSPMQLQIPKPPNSPIPSQVASPATHGHPPQVQIVPGKLERTGSVVPVAERIKTYLDNPDRVSRSQTNTPLKIVPPKGGYGRSRSESPATDRRRPSDINHLTQPLSPSEVQFGALKIQFERSPPGLAKRAPSPLQIQTAQPIPTPGTSHHRRAASADPAWGRAQVAQIVTSGIRSDKFPDRRRPSKSPRARAKRPSLDSAHRSSASSDSSVGSNLPNRFSDPEEDGEDDIDEEAGSSDEGGHMADLHSSKWRSAPGLPTFDNDQDAGTAGGPRPHIHTLNKGSVASRSGTSSGNSSIQSLIRLNVTALTSMETGEPRTPRTPRTPETSAGGSGGVGSSVGFEERKAFSLSLDNILSDTKRKNGLYSKSPTTPTQPQKAGPDLSPTDASLATSSPLQLGNLARTITSQGGDLISIYEHFGRFRSRRSMIGTTMAETHHAQGNIGRKSQMETALGVFRGIMDSVRKIVDVAASLVMVKKLRAAALKLATKEREAEREIANHGVCDSLDTLREAIQETVAAAHEVIANFLSAQKELLITAVEGYRLEAIGPETDITPLPADSTKRSFYASCPLEHVDEDVEYYRKSFHGREHKNYIGDLPRLGPVIISLMFKQRNRTSQTSNFNAASAQSHPAAGGVGGGSSSSASAATGTGGTVTSPSQREFGAETSSAAADASEYWAIMRTREGSDLRAVIQASQVVGSSVLRSKHDAKAALQMLHRDIQPTKLRKISDPAIEKRLMALDELQYVTRYKFGVLYCTEGQQVEEDFFGNEHGSPGFEKFLTHIGDRIPLQGWTGYAAGLDTKYGQTGTHSIFTKYRQFDVMFHVSTYLPYKREDRQQIQRKRHIGNDIVTIVFLDGAKCHFDPKSVKSQFLHVFIAVQEDTTSRPGQTGWKVVLASNVDVPWFGPELPNPPVFWNPAELREFLLAKMINGENAAYKAPKFKKPHLRTRSAVLDEILRDYGNPPSKSTRSGGTSSGRPSVASNSAPASNSESPTTAQFSQQTAHLALERTLADAGLLPARGPEASRRQSVFASLGGAFTRRASVPSVAPSVDVIPPVPPVASRHKRTSSDATSRSDEAEPNPGPPTQGTTEALVAKKRGLKKLGRSKSSKTDLKSGKGDRKYKSTTALSSNESVEADASSRRKAQNSSSLLSAFSLKRKEKGEDKKYRSNESVEGIESGGGGVQTISGTLGSLPTLNPSKSGKAEM</sequence>
<evidence type="ECO:0000313" key="5">
    <source>
        <dbReference type="Proteomes" id="UP001212152"/>
    </source>
</evidence>
<feature type="compositionally biased region" description="Low complexity" evidence="2">
    <location>
        <begin position="411"/>
        <end position="428"/>
    </location>
</feature>
<dbReference type="InterPro" id="IPR035974">
    <property type="entry name" value="Rap/Ran-GAP_sf"/>
</dbReference>
<proteinExistence type="predicted"/>
<name>A0AAD5TSG2_9FUNG</name>
<dbReference type="GO" id="GO:0051056">
    <property type="term" value="P:regulation of small GTPase mediated signal transduction"/>
    <property type="evidence" value="ECO:0007669"/>
    <property type="project" value="InterPro"/>
</dbReference>
<dbReference type="Pfam" id="PF02145">
    <property type="entry name" value="Rap_GAP"/>
    <property type="match status" value="1"/>
</dbReference>
<feature type="compositionally biased region" description="Basic residues" evidence="2">
    <location>
        <begin position="1221"/>
        <end position="1234"/>
    </location>
</feature>
<feature type="compositionally biased region" description="Polar residues" evidence="2">
    <location>
        <begin position="746"/>
        <end position="756"/>
    </location>
</feature>
<feature type="compositionally biased region" description="Low complexity" evidence="2">
    <location>
        <begin position="331"/>
        <end position="342"/>
    </location>
</feature>
<dbReference type="InterPro" id="IPR050989">
    <property type="entry name" value="Rap1_Ran_GAP"/>
</dbReference>
<feature type="region of interest" description="Disordered" evidence="2">
    <location>
        <begin position="746"/>
        <end position="794"/>
    </location>
</feature>
<evidence type="ECO:0000256" key="2">
    <source>
        <dbReference type="SAM" id="MobiDB-lite"/>
    </source>
</evidence>
<evidence type="ECO:0000259" key="3">
    <source>
        <dbReference type="PROSITE" id="PS50085"/>
    </source>
</evidence>
<dbReference type="SUPFAM" id="SSF111347">
    <property type="entry name" value="Rap/Ran-GAP"/>
    <property type="match status" value="1"/>
</dbReference>
<comment type="caution">
    <text evidence="4">The sequence shown here is derived from an EMBL/GenBank/DDBJ whole genome shotgun (WGS) entry which is preliminary data.</text>
</comment>
<feature type="compositionally biased region" description="Basic and acidic residues" evidence="2">
    <location>
        <begin position="368"/>
        <end position="377"/>
    </location>
</feature>
<dbReference type="Gene3D" id="3.40.50.11210">
    <property type="entry name" value="Rap/Ran-GAP"/>
    <property type="match status" value="1"/>
</dbReference>
<dbReference type="EMBL" id="JADGJQ010000005">
    <property type="protein sequence ID" value="KAJ3183905.1"/>
    <property type="molecule type" value="Genomic_DNA"/>
</dbReference>
<dbReference type="PANTHER" id="PTHR15711:SF22">
    <property type="entry name" value="RAP-GAP DOMAIN-CONTAINING PROTEIN"/>
    <property type="match status" value="1"/>
</dbReference>
<dbReference type="Proteomes" id="UP001212152">
    <property type="component" value="Unassembled WGS sequence"/>
</dbReference>
<dbReference type="GO" id="GO:0005096">
    <property type="term" value="F:GTPase activator activity"/>
    <property type="evidence" value="ECO:0007669"/>
    <property type="project" value="UniProtKB-KW"/>
</dbReference>
<organism evidence="4 5">
    <name type="scientific">Geranomyces variabilis</name>
    <dbReference type="NCBI Taxonomy" id="109894"/>
    <lineage>
        <taxon>Eukaryota</taxon>
        <taxon>Fungi</taxon>
        <taxon>Fungi incertae sedis</taxon>
        <taxon>Chytridiomycota</taxon>
        <taxon>Chytridiomycota incertae sedis</taxon>
        <taxon>Chytridiomycetes</taxon>
        <taxon>Spizellomycetales</taxon>
        <taxon>Powellomycetaceae</taxon>
        <taxon>Geranomyces</taxon>
    </lineage>
</organism>
<feature type="compositionally biased region" description="Polar residues" evidence="2">
    <location>
        <begin position="263"/>
        <end position="276"/>
    </location>
</feature>
<reference evidence="4" key="1">
    <citation type="submission" date="2020-05" db="EMBL/GenBank/DDBJ databases">
        <title>Phylogenomic resolution of chytrid fungi.</title>
        <authorList>
            <person name="Stajich J.E."/>
            <person name="Amses K."/>
            <person name="Simmons R."/>
            <person name="Seto K."/>
            <person name="Myers J."/>
            <person name="Bonds A."/>
            <person name="Quandt C.A."/>
            <person name="Barry K."/>
            <person name="Liu P."/>
            <person name="Grigoriev I."/>
            <person name="Longcore J.E."/>
            <person name="James T.Y."/>
        </authorList>
    </citation>
    <scope>NUCLEOTIDE SEQUENCE</scope>
    <source>
        <strain evidence="4">JEL0379</strain>
    </source>
</reference>
<feature type="compositionally biased region" description="Basic and acidic residues" evidence="2">
    <location>
        <begin position="1235"/>
        <end position="1248"/>
    </location>
</feature>
<evidence type="ECO:0000313" key="4">
    <source>
        <dbReference type="EMBL" id="KAJ3183905.1"/>
    </source>
</evidence>
<keyword evidence="5" id="KW-1185">Reference proteome</keyword>
<feature type="compositionally biased region" description="Basic and acidic residues" evidence="2">
    <location>
        <begin position="212"/>
        <end position="226"/>
    </location>
</feature>
<dbReference type="InterPro" id="IPR000331">
    <property type="entry name" value="Rap/Ran_GAP_dom"/>
</dbReference>
<feature type="compositionally biased region" description="Acidic residues" evidence="2">
    <location>
        <begin position="351"/>
        <end position="365"/>
    </location>
</feature>
<feature type="domain" description="Rap-GAP" evidence="3">
    <location>
        <begin position="864"/>
        <end position="1082"/>
    </location>
</feature>
<feature type="compositionally biased region" description="Polar residues" evidence="2">
    <location>
        <begin position="228"/>
        <end position="238"/>
    </location>
</feature>
<feature type="compositionally biased region" description="Polar residues" evidence="2">
    <location>
        <begin position="1310"/>
        <end position="1326"/>
    </location>
</feature>
<evidence type="ECO:0000256" key="1">
    <source>
        <dbReference type="ARBA" id="ARBA00022468"/>
    </source>
</evidence>
<feature type="compositionally biased region" description="Low complexity" evidence="2">
    <location>
        <begin position="768"/>
        <end position="783"/>
    </location>
</feature>
<feature type="compositionally biased region" description="Basic and acidic residues" evidence="2">
    <location>
        <begin position="1286"/>
        <end position="1297"/>
    </location>
</feature>
<accession>A0AAD5TSG2</accession>
<feature type="compositionally biased region" description="Polar residues" evidence="2">
    <location>
        <begin position="494"/>
        <end position="505"/>
    </location>
</feature>
<protein>
    <submittedName>
        <fullName evidence="4">Signal-induced proliferation-associated protein 1</fullName>
    </submittedName>
</protein>
<dbReference type="PANTHER" id="PTHR15711">
    <property type="entry name" value="RAP GTPASE-ACTIVATING PROTEIN"/>
    <property type="match status" value="1"/>
</dbReference>
<dbReference type="GO" id="GO:0005737">
    <property type="term" value="C:cytoplasm"/>
    <property type="evidence" value="ECO:0007669"/>
    <property type="project" value="TreeGrafter"/>
</dbReference>
<feature type="compositionally biased region" description="Polar residues" evidence="2">
    <location>
        <begin position="514"/>
        <end position="523"/>
    </location>
</feature>
<feature type="compositionally biased region" description="Polar residues" evidence="2">
    <location>
        <begin position="1250"/>
        <end position="1259"/>
    </location>
</feature>
<feature type="region of interest" description="Disordered" evidence="2">
    <location>
        <begin position="138"/>
        <end position="163"/>
    </location>
</feature>
<dbReference type="PROSITE" id="PS50085">
    <property type="entry name" value="RAPGAP"/>
    <property type="match status" value="1"/>
</dbReference>
<feature type="region of interest" description="Disordered" evidence="2">
    <location>
        <begin position="489"/>
        <end position="523"/>
    </location>
</feature>
<feature type="region of interest" description="Disordered" evidence="2">
    <location>
        <begin position="1175"/>
        <end position="1332"/>
    </location>
</feature>
<gene>
    <name evidence="4" type="primary">SIPA1</name>
    <name evidence="4" type="ORF">HDU87_006023</name>
</gene>
<feature type="compositionally biased region" description="Low complexity" evidence="2">
    <location>
        <begin position="1089"/>
        <end position="1119"/>
    </location>
</feature>
<feature type="compositionally biased region" description="Basic residues" evidence="2">
    <location>
        <begin position="312"/>
        <end position="323"/>
    </location>
</feature>
<feature type="region of interest" description="Disordered" evidence="2">
    <location>
        <begin position="187"/>
        <end position="468"/>
    </location>
</feature>
<keyword evidence="1" id="KW-0343">GTPase activation</keyword>
<feature type="region of interest" description="Disordered" evidence="2">
    <location>
        <begin position="1084"/>
        <end position="1128"/>
    </location>
</feature>